<dbReference type="RefSeq" id="WP_145219258.1">
    <property type="nucleotide sequence ID" value="NZ_CP036269.1"/>
</dbReference>
<dbReference type="Proteomes" id="UP000317171">
    <property type="component" value="Chromosome"/>
</dbReference>
<sequence length="141" mass="15101" precursor="true">MMPYKLIYLSLFVLSPLSTGCGSGDHVQGLEINGTVKLEGEMLSSGAITLIPVGPGTSVGTTITDGKYLIDSSDGALAGEYRVEIDSSQSTGKKVQSSVGDAFEEEFQNVIPEKYNRKSILKVMVTQDGDHVHDFELTSKP</sequence>
<dbReference type="OrthoDB" id="289368at2"/>
<organism evidence="2 3">
    <name type="scientific">Gimesia alba</name>
    <dbReference type="NCBI Taxonomy" id="2527973"/>
    <lineage>
        <taxon>Bacteria</taxon>
        <taxon>Pseudomonadati</taxon>
        <taxon>Planctomycetota</taxon>
        <taxon>Planctomycetia</taxon>
        <taxon>Planctomycetales</taxon>
        <taxon>Planctomycetaceae</taxon>
        <taxon>Gimesia</taxon>
    </lineage>
</organism>
<evidence type="ECO:0000256" key="1">
    <source>
        <dbReference type="SAM" id="SignalP"/>
    </source>
</evidence>
<protein>
    <recommendedName>
        <fullName evidence="4">Carboxypeptidase regulatory-like domain-containing protein</fullName>
    </recommendedName>
</protein>
<dbReference type="KEGG" id="gaz:Pan241w_41880"/>
<dbReference type="EMBL" id="CP036269">
    <property type="protein sequence ID" value="QDT44083.1"/>
    <property type="molecule type" value="Genomic_DNA"/>
</dbReference>
<evidence type="ECO:0008006" key="4">
    <source>
        <dbReference type="Google" id="ProtNLM"/>
    </source>
</evidence>
<proteinExistence type="predicted"/>
<dbReference type="AlphaFoldDB" id="A0A517RJN0"/>
<evidence type="ECO:0000313" key="3">
    <source>
        <dbReference type="Proteomes" id="UP000317171"/>
    </source>
</evidence>
<name>A0A517RJN0_9PLAN</name>
<dbReference type="PROSITE" id="PS51257">
    <property type="entry name" value="PROKAR_LIPOPROTEIN"/>
    <property type="match status" value="1"/>
</dbReference>
<feature type="chain" id="PRO_5021842347" description="Carboxypeptidase regulatory-like domain-containing protein" evidence="1">
    <location>
        <begin position="21"/>
        <end position="141"/>
    </location>
</feature>
<evidence type="ECO:0000313" key="2">
    <source>
        <dbReference type="EMBL" id="QDT44083.1"/>
    </source>
</evidence>
<keyword evidence="1" id="KW-0732">Signal</keyword>
<accession>A0A517RJN0</accession>
<feature type="signal peptide" evidence="1">
    <location>
        <begin position="1"/>
        <end position="20"/>
    </location>
</feature>
<reference evidence="2 3" key="1">
    <citation type="submission" date="2019-02" db="EMBL/GenBank/DDBJ databases">
        <title>Deep-cultivation of Planctomycetes and their phenomic and genomic characterization uncovers novel biology.</title>
        <authorList>
            <person name="Wiegand S."/>
            <person name="Jogler M."/>
            <person name="Boedeker C."/>
            <person name="Pinto D."/>
            <person name="Vollmers J."/>
            <person name="Rivas-Marin E."/>
            <person name="Kohn T."/>
            <person name="Peeters S.H."/>
            <person name="Heuer A."/>
            <person name="Rast P."/>
            <person name="Oberbeckmann S."/>
            <person name="Bunk B."/>
            <person name="Jeske O."/>
            <person name="Meyerdierks A."/>
            <person name="Storesund J.E."/>
            <person name="Kallscheuer N."/>
            <person name="Luecker S."/>
            <person name="Lage O.M."/>
            <person name="Pohl T."/>
            <person name="Merkel B.J."/>
            <person name="Hornburger P."/>
            <person name="Mueller R.-W."/>
            <person name="Bruemmer F."/>
            <person name="Labrenz M."/>
            <person name="Spormann A.M."/>
            <person name="Op den Camp H."/>
            <person name="Overmann J."/>
            <person name="Amann R."/>
            <person name="Jetten M.S.M."/>
            <person name="Mascher T."/>
            <person name="Medema M.H."/>
            <person name="Devos D.P."/>
            <person name="Kaster A.-K."/>
            <person name="Ovreas L."/>
            <person name="Rohde M."/>
            <person name="Galperin M.Y."/>
            <person name="Jogler C."/>
        </authorList>
    </citation>
    <scope>NUCLEOTIDE SEQUENCE [LARGE SCALE GENOMIC DNA]</scope>
    <source>
        <strain evidence="2 3">Pan241w</strain>
    </source>
</reference>
<gene>
    <name evidence="2" type="ORF">Pan241w_41880</name>
</gene>
<keyword evidence="3" id="KW-1185">Reference proteome</keyword>